<keyword evidence="4" id="KW-1185">Reference proteome</keyword>
<reference evidence="3" key="1">
    <citation type="submission" date="2021-01" db="EMBL/GenBank/DDBJ databases">
        <authorList>
            <consortium name="Genoscope - CEA"/>
            <person name="William W."/>
        </authorList>
    </citation>
    <scope>NUCLEOTIDE SEQUENCE</scope>
</reference>
<dbReference type="PANTHER" id="PTHR10555">
    <property type="entry name" value="SORTING NEXIN"/>
    <property type="match status" value="1"/>
</dbReference>
<dbReference type="OMA" id="RINHYHK"/>
<comment type="caution">
    <text evidence="3">The sequence shown here is derived from an EMBL/GenBank/DDBJ whole genome shotgun (WGS) entry which is preliminary data.</text>
</comment>
<dbReference type="Pfam" id="PF00787">
    <property type="entry name" value="PX"/>
    <property type="match status" value="1"/>
</dbReference>
<evidence type="ECO:0000256" key="1">
    <source>
        <dbReference type="SAM" id="Coils"/>
    </source>
</evidence>
<evidence type="ECO:0000313" key="4">
    <source>
        <dbReference type="Proteomes" id="UP000683925"/>
    </source>
</evidence>
<gene>
    <name evidence="3" type="ORF">POCTA_138.1.T0030329</name>
</gene>
<feature type="domain" description="PX" evidence="2">
    <location>
        <begin position="36"/>
        <end position="148"/>
    </location>
</feature>
<keyword evidence="1" id="KW-0175">Coiled coil</keyword>
<dbReference type="PROSITE" id="PS50195">
    <property type="entry name" value="PX"/>
    <property type="match status" value="1"/>
</dbReference>
<sequence length="434" mass="50819">MDQAQEENSQGFQNQKQEEPILEQQIVQAAEYPNSPIEIAITDAITKDGGLGIKYTVYLIKGLDNLGSFEVLRRYNDFYELRVALIKKWPGCYIPPIPEKLLGSGNDVETVQIRKRLMEIFLNVLTELPYIYYSEDIQQLFLRSTNTEINKIFQQQKQVTSADIIDRFKRAFPNLDVRDSSNSEYMLQISTFQGQLKKSQIHLKQYIEQSQGVAQTRKQIQNEKLNLFFGQLPLYEKVNLTEYVCGKENLLILCNPQNIEPLTKLLDQLKEAYKKFNSLDNITDLFRYELKDAESIQQSLTYRDQLLIQRANQEQKMREDQAELAKIAAGKQTLTTITNSVFNKAKDQSQLKVEQKISEGQQEIERLSQLYNITTAIIATKEIQKYRKTRINHYHKFLRQVQNQEQQVYQYENELLQKIVEECEKLQQQQNIES</sequence>
<dbReference type="InterPro" id="IPR001683">
    <property type="entry name" value="PX_dom"/>
</dbReference>
<feature type="coiled-coil region" evidence="1">
    <location>
        <begin position="394"/>
        <end position="429"/>
    </location>
</feature>
<dbReference type="AlphaFoldDB" id="A0A8S1RTF5"/>
<proteinExistence type="predicted"/>
<dbReference type="CDD" id="cd06093">
    <property type="entry name" value="PX_domain"/>
    <property type="match status" value="1"/>
</dbReference>
<dbReference type="SMART" id="SM00312">
    <property type="entry name" value="PX"/>
    <property type="match status" value="1"/>
</dbReference>
<dbReference type="GO" id="GO:0035091">
    <property type="term" value="F:phosphatidylinositol binding"/>
    <property type="evidence" value="ECO:0007669"/>
    <property type="project" value="InterPro"/>
</dbReference>
<dbReference type="PANTHER" id="PTHR10555:SF170">
    <property type="entry name" value="FI18122P1"/>
    <property type="match status" value="1"/>
</dbReference>
<evidence type="ECO:0000259" key="2">
    <source>
        <dbReference type="PROSITE" id="PS50195"/>
    </source>
</evidence>
<evidence type="ECO:0000313" key="3">
    <source>
        <dbReference type="EMBL" id="CAD8132231.1"/>
    </source>
</evidence>
<accession>A0A8S1RTF5</accession>
<dbReference type="Proteomes" id="UP000683925">
    <property type="component" value="Unassembled WGS sequence"/>
</dbReference>
<dbReference type="GO" id="GO:0005768">
    <property type="term" value="C:endosome"/>
    <property type="evidence" value="ECO:0007669"/>
    <property type="project" value="TreeGrafter"/>
</dbReference>
<dbReference type="EMBL" id="CAJJDP010000001">
    <property type="protein sequence ID" value="CAD8132231.1"/>
    <property type="molecule type" value="Genomic_DNA"/>
</dbReference>
<protein>
    <recommendedName>
        <fullName evidence="2">PX domain-containing protein</fullName>
    </recommendedName>
</protein>
<organism evidence="3 4">
    <name type="scientific">Paramecium octaurelia</name>
    <dbReference type="NCBI Taxonomy" id="43137"/>
    <lineage>
        <taxon>Eukaryota</taxon>
        <taxon>Sar</taxon>
        <taxon>Alveolata</taxon>
        <taxon>Ciliophora</taxon>
        <taxon>Intramacronucleata</taxon>
        <taxon>Oligohymenophorea</taxon>
        <taxon>Peniculida</taxon>
        <taxon>Parameciidae</taxon>
        <taxon>Paramecium</taxon>
    </lineage>
</organism>
<name>A0A8S1RTF5_PAROT</name>
<dbReference type="OrthoDB" id="10254720at2759"/>